<dbReference type="Proteomes" id="UP000243688">
    <property type="component" value="Unassembled WGS sequence"/>
</dbReference>
<feature type="transmembrane region" description="Helical" evidence="1">
    <location>
        <begin position="21"/>
        <end position="43"/>
    </location>
</feature>
<feature type="transmembrane region" description="Helical" evidence="1">
    <location>
        <begin position="209"/>
        <end position="228"/>
    </location>
</feature>
<protein>
    <submittedName>
        <fullName evidence="2">Uncharacterized protein</fullName>
    </submittedName>
</protein>
<gene>
    <name evidence="2" type="ORF">BLM47_13360</name>
</gene>
<name>A0A2A6DX33_9BACL</name>
<evidence type="ECO:0000313" key="3">
    <source>
        <dbReference type="Proteomes" id="UP000243688"/>
    </source>
</evidence>
<accession>A0A2A6DX33</accession>
<keyword evidence="1" id="KW-0472">Membrane</keyword>
<organism evidence="2 3">
    <name type="scientific">Candidatus Reconcilbacillus cellulovorans</name>
    <dbReference type="NCBI Taxonomy" id="1906605"/>
    <lineage>
        <taxon>Bacteria</taxon>
        <taxon>Bacillati</taxon>
        <taxon>Bacillota</taxon>
        <taxon>Bacilli</taxon>
        <taxon>Bacillales</taxon>
        <taxon>Paenibacillaceae</taxon>
        <taxon>Candidatus Reconcilbacillus</taxon>
    </lineage>
</organism>
<comment type="caution">
    <text evidence="2">The sequence shown here is derived from an EMBL/GenBank/DDBJ whole genome shotgun (WGS) entry which is preliminary data.</text>
</comment>
<reference evidence="2 3" key="1">
    <citation type="submission" date="2016-12" db="EMBL/GenBank/DDBJ databases">
        <title>Candidatus Reconcilibacillus cellulovorans genome.</title>
        <authorList>
            <person name="Kolinko S."/>
            <person name="Wu Y.-W."/>
            <person name="Tachea F."/>
            <person name="Denzel E."/>
            <person name="Hiras J."/>
            <person name="Baecker N."/>
            <person name="Chan L.J."/>
            <person name="Eichorst S.A."/>
            <person name="Frey D."/>
            <person name="Adams P.D."/>
            <person name="Pray T."/>
            <person name="Tanjore D."/>
            <person name="Petzold C.J."/>
            <person name="Gladden J.M."/>
            <person name="Simmons B.A."/>
            <person name="Singer S.W."/>
        </authorList>
    </citation>
    <scope>NUCLEOTIDE SEQUENCE [LARGE SCALE GENOMIC DNA]</scope>
    <source>
        <strain evidence="2">JTherm</strain>
    </source>
</reference>
<evidence type="ECO:0000256" key="1">
    <source>
        <dbReference type="SAM" id="Phobius"/>
    </source>
</evidence>
<proteinExistence type="predicted"/>
<feature type="transmembrane region" description="Helical" evidence="1">
    <location>
        <begin position="49"/>
        <end position="69"/>
    </location>
</feature>
<keyword evidence="1" id="KW-1133">Transmembrane helix</keyword>
<dbReference type="EMBL" id="MOXJ01000048">
    <property type="protein sequence ID" value="PDO09295.1"/>
    <property type="molecule type" value="Genomic_DNA"/>
</dbReference>
<dbReference type="AlphaFoldDB" id="A0A2A6DX33"/>
<feature type="transmembrane region" description="Helical" evidence="1">
    <location>
        <begin position="183"/>
        <end position="202"/>
    </location>
</feature>
<feature type="transmembrane region" description="Helical" evidence="1">
    <location>
        <begin position="136"/>
        <end position="156"/>
    </location>
</feature>
<evidence type="ECO:0000313" key="2">
    <source>
        <dbReference type="EMBL" id="PDO09295.1"/>
    </source>
</evidence>
<sequence>MYNHWRVARRLPLMQQQIWDAAIFLLVSTLEWFGLFVLIFAMFKLPFSGYWGQIAVNAFMLSFVSYTVFMALDLRLYATAIQGVILLLCLWQNIRIHPFYAAIISMNGILVYASFQSLLFVFWKSFMDTPIEPGEWGAYLLQLTTTIVILAVARIVHVKRIGFTFVPDTEFIDVKWNKINTTLFILTLFAYAVEIVSPLLLFTQDYINVLLLFVITVFSLTILQLWIIKKEFNQHDD</sequence>
<feature type="transmembrane region" description="Helical" evidence="1">
    <location>
        <begin position="100"/>
        <end position="124"/>
    </location>
</feature>
<keyword evidence="1" id="KW-0812">Transmembrane</keyword>